<keyword evidence="4" id="KW-1185">Reference proteome</keyword>
<reference evidence="3 4" key="1">
    <citation type="submission" date="2016-10" db="EMBL/GenBank/DDBJ databases">
        <authorList>
            <person name="de Groot N.N."/>
        </authorList>
    </citation>
    <scope>NUCLEOTIDE SEQUENCE [LARGE SCALE GENOMIC DNA]</scope>
    <source>
        <strain evidence="3 4">DSM 25927</strain>
    </source>
</reference>
<dbReference type="SUPFAM" id="SSF52833">
    <property type="entry name" value="Thioredoxin-like"/>
    <property type="match status" value="1"/>
</dbReference>
<dbReference type="PANTHER" id="PTHR43968">
    <property type="match status" value="1"/>
</dbReference>
<dbReference type="Pfam" id="PF02798">
    <property type="entry name" value="GST_N"/>
    <property type="match status" value="1"/>
</dbReference>
<name>A0A1H9CV12_9GAMM</name>
<dbReference type="OrthoDB" id="9781431at2"/>
<evidence type="ECO:0000313" key="4">
    <source>
        <dbReference type="Proteomes" id="UP000199233"/>
    </source>
</evidence>
<dbReference type="PROSITE" id="PS50405">
    <property type="entry name" value="GST_CTER"/>
    <property type="match status" value="1"/>
</dbReference>
<dbReference type="Gene3D" id="3.40.30.10">
    <property type="entry name" value="Glutaredoxin"/>
    <property type="match status" value="1"/>
</dbReference>
<dbReference type="PROSITE" id="PS50404">
    <property type="entry name" value="GST_NTER"/>
    <property type="match status" value="1"/>
</dbReference>
<dbReference type="InterPro" id="IPR004045">
    <property type="entry name" value="Glutathione_S-Trfase_N"/>
</dbReference>
<dbReference type="InterPro" id="IPR036249">
    <property type="entry name" value="Thioredoxin-like_sf"/>
</dbReference>
<dbReference type="AlphaFoldDB" id="A0A1H9CV12"/>
<dbReference type="InterPro" id="IPR036282">
    <property type="entry name" value="Glutathione-S-Trfase_C_sf"/>
</dbReference>
<dbReference type="STRING" id="489703.SAMN04488038_103193"/>
<feature type="domain" description="GST N-terminal" evidence="1">
    <location>
        <begin position="19"/>
        <end position="98"/>
    </location>
</feature>
<dbReference type="RefSeq" id="WP_093282929.1">
    <property type="nucleotide sequence ID" value="NZ_FOFS01000003.1"/>
</dbReference>
<dbReference type="GO" id="GO:0005737">
    <property type="term" value="C:cytoplasm"/>
    <property type="evidence" value="ECO:0007669"/>
    <property type="project" value="TreeGrafter"/>
</dbReference>
<evidence type="ECO:0000259" key="1">
    <source>
        <dbReference type="PROSITE" id="PS50404"/>
    </source>
</evidence>
<dbReference type="EMBL" id="FOFS01000003">
    <property type="protein sequence ID" value="SEQ05056.1"/>
    <property type="molecule type" value="Genomic_DNA"/>
</dbReference>
<feature type="domain" description="GST C-terminal" evidence="2">
    <location>
        <begin position="103"/>
        <end position="211"/>
    </location>
</feature>
<organism evidence="3 4">
    <name type="scientific">Solimonas aquatica</name>
    <dbReference type="NCBI Taxonomy" id="489703"/>
    <lineage>
        <taxon>Bacteria</taxon>
        <taxon>Pseudomonadati</taxon>
        <taxon>Pseudomonadota</taxon>
        <taxon>Gammaproteobacteria</taxon>
        <taxon>Nevskiales</taxon>
        <taxon>Nevskiaceae</taxon>
        <taxon>Solimonas</taxon>
    </lineage>
</organism>
<dbReference type="PANTHER" id="PTHR43968:SF6">
    <property type="entry name" value="GLUTATHIONE S-TRANSFERASE OMEGA"/>
    <property type="match status" value="1"/>
</dbReference>
<dbReference type="InterPro" id="IPR050983">
    <property type="entry name" value="GST_Omega/HSP26"/>
</dbReference>
<sequence>MALPGKSRYVMEGKPAPRAGLTLFCARDELPSLWARIVLAEKEVDGARVQLLGAQQTHPDLLLLNPTGQLPTLADRDTVLYPARVVVEYLDERYPHPKLMPVDPAARARLRMLLGHIEQELFSAVAQIRSAPKSPEAKQARKALQDALLASRRLFGARGWCMGLDFNLADCAFAAIFASLSALGVKPPADAGLLAYAQRVLARAAVQSALS</sequence>
<proteinExistence type="predicted"/>
<accession>A0A1H9CV12</accession>
<dbReference type="InterPro" id="IPR040079">
    <property type="entry name" value="Glutathione_S-Trfase"/>
</dbReference>
<dbReference type="SFLD" id="SFLDS00019">
    <property type="entry name" value="Glutathione_Transferase_(cytos"/>
    <property type="match status" value="1"/>
</dbReference>
<dbReference type="Gene3D" id="1.20.1050.10">
    <property type="match status" value="1"/>
</dbReference>
<evidence type="ECO:0000259" key="2">
    <source>
        <dbReference type="PROSITE" id="PS50405"/>
    </source>
</evidence>
<gene>
    <name evidence="3" type="ORF">SAMN04488038_103193</name>
</gene>
<evidence type="ECO:0000313" key="3">
    <source>
        <dbReference type="EMBL" id="SEQ05056.1"/>
    </source>
</evidence>
<protein>
    <submittedName>
        <fullName evidence="3">RNA polymerase-associated protein</fullName>
    </submittedName>
</protein>
<dbReference type="Proteomes" id="UP000199233">
    <property type="component" value="Unassembled WGS sequence"/>
</dbReference>
<dbReference type="InterPro" id="IPR010987">
    <property type="entry name" value="Glutathione-S-Trfase_C-like"/>
</dbReference>
<dbReference type="SUPFAM" id="SSF47616">
    <property type="entry name" value="GST C-terminal domain-like"/>
    <property type="match status" value="1"/>
</dbReference>